<comment type="caution">
    <text evidence="3">The sequence shown here is derived from an EMBL/GenBank/DDBJ whole genome shotgun (WGS) entry which is preliminary data.</text>
</comment>
<sequence>MPPLSFDLHVLGWKAFEDLVACIFRDILGQTLQVFSEGQDGGRDAAYYGAWTPKNETKSYSGNFCIQCKHTSKPSRQISMSTIDGELEKIERLAKSGLCDNYFLVTNHTLPAGFSEQAEARIVASGAKTARVFGSEWIAQTISENPRLRRLVPRLYGLGDLTQIITHQAYSQARSVLDSIAPDLACFVPTGAYRQSAQALQEHGFVLLLGEPASGKTMIANLLALSAADEWNLQTLMISNPADFSKLWNPNDPGQFLWVDDAFGATQYNSGCVGEWNQQLPKLKAAIKHGARVVFTSRDYIFSAAQRDLKTSAFELFNDSRVIIQVEALTEGERQMILYSHLKAGSQPIKFKTDVKASLEVAAQVPKFLPEIARRFGNPKFTQGMATTSEGVQTFFERPVDVLFDVVSSLAAAEKAAIGLVFIAGGKLSIPVTADDHVAGTLELLGVTLGEVKAALVSLEDSLLKRTRESSSEFWVFRHPTIRDAYATLVGGNPELIDVYIAGVSTERLVEEVTCGNPVQGAKIVVPTNRYQQVLEKLKSQPPAKSWWADPVKSFLGSRCSAEFISAYYATDDISTCIPMHSWNISPHDSGVKILSKLNEAGLLPEEVRKKTVEKIIKVSEEKYSARFFGSSGANGILTNEERNNGLKSVAKSVLMNGASILQEIKESWDREESPDGIFYEIDGLLELVDENDMFDEDSQAEALGLRENIREIVLDLEKNIKEPEYEKLDTEEAIEKSATIARSVFDDVDQ</sequence>
<dbReference type="Pfam" id="PF20720">
    <property type="entry name" value="nSTAND3"/>
    <property type="match status" value="1"/>
</dbReference>
<dbReference type="RefSeq" id="WP_133702204.1">
    <property type="nucleotide sequence ID" value="NZ_SNXS01000005.1"/>
</dbReference>
<keyword evidence="3" id="KW-0378">Hydrolase</keyword>
<dbReference type="InterPro" id="IPR007560">
    <property type="entry name" value="Restrct_endonuc_IV_Mrr"/>
</dbReference>
<dbReference type="Pfam" id="PF04471">
    <property type="entry name" value="Mrr_cat"/>
    <property type="match status" value="1"/>
</dbReference>
<dbReference type="InterPro" id="IPR049050">
    <property type="entry name" value="nSTAND3"/>
</dbReference>
<dbReference type="Proteomes" id="UP000295361">
    <property type="component" value="Unassembled WGS sequence"/>
</dbReference>
<dbReference type="SUPFAM" id="SSF52540">
    <property type="entry name" value="P-loop containing nucleoside triphosphate hydrolases"/>
    <property type="match status" value="1"/>
</dbReference>
<dbReference type="OrthoDB" id="6402428at2"/>
<gene>
    <name evidence="3" type="ORF">DES47_1052</name>
</gene>
<name>A0A4R6QJE9_9BURK</name>
<keyword evidence="3" id="KW-0540">Nuclease</keyword>
<dbReference type="AlphaFoldDB" id="A0A4R6QJE9"/>
<evidence type="ECO:0000313" key="3">
    <source>
        <dbReference type="EMBL" id="TDP63003.1"/>
    </source>
</evidence>
<dbReference type="EMBL" id="SNXS01000005">
    <property type="protein sequence ID" value="TDP63003.1"/>
    <property type="molecule type" value="Genomic_DNA"/>
</dbReference>
<keyword evidence="4" id="KW-1185">Reference proteome</keyword>
<evidence type="ECO:0000313" key="4">
    <source>
        <dbReference type="Proteomes" id="UP000295361"/>
    </source>
</evidence>
<reference evidence="3 4" key="1">
    <citation type="submission" date="2019-03" db="EMBL/GenBank/DDBJ databases">
        <title>Genomic Encyclopedia of Type Strains, Phase IV (KMG-IV): sequencing the most valuable type-strain genomes for metagenomic binning, comparative biology and taxonomic classification.</title>
        <authorList>
            <person name="Goeker M."/>
        </authorList>
    </citation>
    <scope>NUCLEOTIDE SEQUENCE [LARGE SCALE GENOMIC DNA]</scope>
    <source>
        <strain evidence="3 4">DSM 16998</strain>
    </source>
</reference>
<dbReference type="InterPro" id="IPR027417">
    <property type="entry name" value="P-loop_NTPase"/>
</dbReference>
<feature type="domain" description="Novel STAND NTPase 3" evidence="2">
    <location>
        <begin position="187"/>
        <end position="343"/>
    </location>
</feature>
<dbReference type="GO" id="GO:0004519">
    <property type="term" value="F:endonuclease activity"/>
    <property type="evidence" value="ECO:0007669"/>
    <property type="project" value="UniProtKB-KW"/>
</dbReference>
<dbReference type="GO" id="GO:0003677">
    <property type="term" value="F:DNA binding"/>
    <property type="evidence" value="ECO:0007669"/>
    <property type="project" value="InterPro"/>
</dbReference>
<proteinExistence type="predicted"/>
<organism evidence="3 4">
    <name type="scientific">Roseateles toxinivorans</name>
    <dbReference type="NCBI Taxonomy" id="270368"/>
    <lineage>
        <taxon>Bacteria</taxon>
        <taxon>Pseudomonadati</taxon>
        <taxon>Pseudomonadota</taxon>
        <taxon>Betaproteobacteria</taxon>
        <taxon>Burkholderiales</taxon>
        <taxon>Sphaerotilaceae</taxon>
        <taxon>Roseateles</taxon>
    </lineage>
</organism>
<feature type="domain" description="Restriction endonuclease type IV Mrr" evidence="1">
    <location>
        <begin position="11"/>
        <end position="120"/>
    </location>
</feature>
<dbReference type="GO" id="GO:0009307">
    <property type="term" value="P:DNA restriction-modification system"/>
    <property type="evidence" value="ECO:0007669"/>
    <property type="project" value="InterPro"/>
</dbReference>
<evidence type="ECO:0000259" key="2">
    <source>
        <dbReference type="Pfam" id="PF20720"/>
    </source>
</evidence>
<protein>
    <submittedName>
        <fullName evidence="3">Restriction endonuclease</fullName>
    </submittedName>
</protein>
<accession>A0A4R6QJE9</accession>
<evidence type="ECO:0000259" key="1">
    <source>
        <dbReference type="Pfam" id="PF04471"/>
    </source>
</evidence>
<dbReference type="InParanoid" id="A0A4R6QJE9"/>
<keyword evidence="3" id="KW-0255">Endonuclease</keyword>